<evidence type="ECO:0000256" key="2">
    <source>
        <dbReference type="ARBA" id="ARBA00023027"/>
    </source>
</evidence>
<evidence type="ECO:0000256" key="3">
    <source>
        <dbReference type="RuleBase" id="RU003719"/>
    </source>
</evidence>
<proteinExistence type="inferred from homology"/>
<comment type="similarity">
    <text evidence="3">Belongs to the D-isomer specific 2-hydroxyacid dehydrogenase family.</text>
</comment>
<dbReference type="Gene3D" id="3.40.50.720">
    <property type="entry name" value="NAD(P)-binding Rossmann-like Domain"/>
    <property type="match status" value="2"/>
</dbReference>
<dbReference type="Pfam" id="PF00389">
    <property type="entry name" value="2-Hacid_dh"/>
    <property type="match status" value="1"/>
</dbReference>
<evidence type="ECO:0000313" key="6">
    <source>
        <dbReference type="EMBL" id="RWX34215.1"/>
    </source>
</evidence>
<dbReference type="InterPro" id="IPR029753">
    <property type="entry name" value="D-isomer_DH_CS"/>
</dbReference>
<dbReference type="SUPFAM" id="SSF51735">
    <property type="entry name" value="NAD(P)-binding Rossmann-fold domains"/>
    <property type="match status" value="1"/>
</dbReference>
<sequence length="315" mass="33483">MNIVLCGTSFPDVAGYLKEALPSDFDANFVVWNGDLKDLPGRCDVMIPMMQRVDATLIDRAKPSLIQQWGSGLEGVDIAHAQRRGVAVANVAADGGNADSVAEHAILLTLALLRRLREAENNVHRGTWGAPVGVNLAGRSVCIYGLGAIALPLARRLKAFDVRLLGCTRDPKAEKVSTYGLDKCFAADQVEEALAETDILIVCLRQSQSNANAVGERELRALPKGALVVNVARGGLIDYAALSSCLADGHLGGVGLDVFWREPFDPSDPILNYSHVVATPHIAGITSSGMKDIARGVADNIVRLATGDLIENRAA</sequence>
<dbReference type="AlphaFoldDB" id="A0A444I7D8"/>
<dbReference type="GO" id="GO:0051287">
    <property type="term" value="F:NAD binding"/>
    <property type="evidence" value="ECO:0007669"/>
    <property type="project" value="InterPro"/>
</dbReference>
<evidence type="ECO:0000259" key="5">
    <source>
        <dbReference type="Pfam" id="PF02826"/>
    </source>
</evidence>
<dbReference type="InterPro" id="IPR006139">
    <property type="entry name" value="D-isomer_2_OHA_DH_cat_dom"/>
</dbReference>
<dbReference type="InterPro" id="IPR006140">
    <property type="entry name" value="D-isomer_DH_NAD-bd"/>
</dbReference>
<feature type="domain" description="D-isomer specific 2-hydroxyacid dehydrogenase catalytic" evidence="4">
    <location>
        <begin position="38"/>
        <end position="312"/>
    </location>
</feature>
<dbReference type="RefSeq" id="WP_128410149.1">
    <property type="nucleotide sequence ID" value="NZ_SBHX01000017.1"/>
</dbReference>
<dbReference type="Proteomes" id="UP000283817">
    <property type="component" value="Unassembled WGS sequence"/>
</dbReference>
<evidence type="ECO:0000256" key="1">
    <source>
        <dbReference type="ARBA" id="ARBA00023002"/>
    </source>
</evidence>
<reference evidence="6 7" key="1">
    <citation type="submission" date="2019-01" db="EMBL/GenBank/DDBJ databases">
        <title>RHIZO-ID as a novel technology for direct rhizobia identification.</title>
        <authorList>
            <person name="De Meyer S.E."/>
        </authorList>
    </citation>
    <scope>NUCLEOTIDE SEQUENCE [LARGE SCALE GENOMIC DNA]</scope>
    <source>
        <strain evidence="6 7">WSM448</strain>
    </source>
</reference>
<protein>
    <submittedName>
        <fullName evidence="6">Hydroxyacid dehydrogenase</fullName>
    </submittedName>
</protein>
<keyword evidence="2" id="KW-0520">NAD</keyword>
<keyword evidence="1 3" id="KW-0560">Oxidoreductase</keyword>
<dbReference type="PROSITE" id="PS00671">
    <property type="entry name" value="D_2_HYDROXYACID_DH_3"/>
    <property type="match status" value="1"/>
</dbReference>
<dbReference type="PANTHER" id="PTHR10996">
    <property type="entry name" value="2-HYDROXYACID DEHYDROGENASE-RELATED"/>
    <property type="match status" value="1"/>
</dbReference>
<dbReference type="GO" id="GO:0016618">
    <property type="term" value="F:hydroxypyruvate reductase [NAD(P)H] activity"/>
    <property type="evidence" value="ECO:0007669"/>
    <property type="project" value="TreeGrafter"/>
</dbReference>
<dbReference type="GO" id="GO:0005829">
    <property type="term" value="C:cytosol"/>
    <property type="evidence" value="ECO:0007669"/>
    <property type="project" value="TreeGrafter"/>
</dbReference>
<dbReference type="EMBL" id="SBHX01000017">
    <property type="protein sequence ID" value="RWX34215.1"/>
    <property type="molecule type" value="Genomic_DNA"/>
</dbReference>
<feature type="domain" description="D-isomer specific 2-hydroxyacid dehydrogenase NAD-binding" evidence="5">
    <location>
        <begin position="108"/>
        <end position="283"/>
    </location>
</feature>
<name>A0A444I7D8_RHILE</name>
<dbReference type="InterPro" id="IPR036291">
    <property type="entry name" value="NAD(P)-bd_dom_sf"/>
</dbReference>
<dbReference type="Pfam" id="PF02826">
    <property type="entry name" value="2-Hacid_dh_C"/>
    <property type="match status" value="1"/>
</dbReference>
<gene>
    <name evidence="6" type="ORF">EHI47_07400</name>
</gene>
<dbReference type="GO" id="GO:0030267">
    <property type="term" value="F:glyoxylate reductase (NADPH) activity"/>
    <property type="evidence" value="ECO:0007669"/>
    <property type="project" value="TreeGrafter"/>
</dbReference>
<comment type="caution">
    <text evidence="6">The sequence shown here is derived from an EMBL/GenBank/DDBJ whole genome shotgun (WGS) entry which is preliminary data.</text>
</comment>
<evidence type="ECO:0000313" key="7">
    <source>
        <dbReference type="Proteomes" id="UP000283817"/>
    </source>
</evidence>
<dbReference type="SUPFAM" id="SSF52283">
    <property type="entry name" value="Formate/glycerate dehydrogenase catalytic domain-like"/>
    <property type="match status" value="1"/>
</dbReference>
<organism evidence="6 7">
    <name type="scientific">Rhizobium leguminosarum</name>
    <dbReference type="NCBI Taxonomy" id="384"/>
    <lineage>
        <taxon>Bacteria</taxon>
        <taxon>Pseudomonadati</taxon>
        <taxon>Pseudomonadota</taxon>
        <taxon>Alphaproteobacteria</taxon>
        <taxon>Hyphomicrobiales</taxon>
        <taxon>Rhizobiaceae</taxon>
        <taxon>Rhizobium/Agrobacterium group</taxon>
        <taxon>Rhizobium</taxon>
    </lineage>
</organism>
<accession>A0A444I7D8</accession>
<dbReference type="PANTHER" id="PTHR10996:SF178">
    <property type="entry name" value="2-HYDROXYACID DEHYDROGENASE YGL185C-RELATED"/>
    <property type="match status" value="1"/>
</dbReference>
<dbReference type="InterPro" id="IPR050223">
    <property type="entry name" value="D-isomer_2-hydroxyacid_DH"/>
</dbReference>
<evidence type="ECO:0000259" key="4">
    <source>
        <dbReference type="Pfam" id="PF00389"/>
    </source>
</evidence>